<name>A0A3N4KJM6_9PEZI</name>
<reference evidence="2 3" key="1">
    <citation type="journal article" date="2018" name="Nat. Ecol. Evol.">
        <title>Pezizomycetes genomes reveal the molecular basis of ectomycorrhizal truffle lifestyle.</title>
        <authorList>
            <person name="Murat C."/>
            <person name="Payen T."/>
            <person name="Noel B."/>
            <person name="Kuo A."/>
            <person name="Morin E."/>
            <person name="Chen J."/>
            <person name="Kohler A."/>
            <person name="Krizsan K."/>
            <person name="Balestrini R."/>
            <person name="Da Silva C."/>
            <person name="Montanini B."/>
            <person name="Hainaut M."/>
            <person name="Levati E."/>
            <person name="Barry K.W."/>
            <person name="Belfiori B."/>
            <person name="Cichocki N."/>
            <person name="Clum A."/>
            <person name="Dockter R.B."/>
            <person name="Fauchery L."/>
            <person name="Guy J."/>
            <person name="Iotti M."/>
            <person name="Le Tacon F."/>
            <person name="Lindquist E.A."/>
            <person name="Lipzen A."/>
            <person name="Malagnac F."/>
            <person name="Mello A."/>
            <person name="Molinier V."/>
            <person name="Miyauchi S."/>
            <person name="Poulain J."/>
            <person name="Riccioni C."/>
            <person name="Rubini A."/>
            <person name="Sitrit Y."/>
            <person name="Splivallo R."/>
            <person name="Traeger S."/>
            <person name="Wang M."/>
            <person name="Zifcakova L."/>
            <person name="Wipf D."/>
            <person name="Zambonelli A."/>
            <person name="Paolocci F."/>
            <person name="Nowrousian M."/>
            <person name="Ottonello S."/>
            <person name="Baldrian P."/>
            <person name="Spatafora J.W."/>
            <person name="Henrissat B."/>
            <person name="Nagy L.G."/>
            <person name="Aury J.M."/>
            <person name="Wincker P."/>
            <person name="Grigoriev I.V."/>
            <person name="Bonfante P."/>
            <person name="Martin F.M."/>
        </authorList>
    </citation>
    <scope>NUCLEOTIDE SEQUENCE [LARGE SCALE GENOMIC DNA]</scope>
    <source>
        <strain evidence="2 3">CCBAS932</strain>
    </source>
</reference>
<evidence type="ECO:0000256" key="1">
    <source>
        <dbReference type="SAM" id="Phobius"/>
    </source>
</evidence>
<gene>
    <name evidence="2" type="ORF">P167DRAFT_341556</name>
</gene>
<dbReference type="AlphaFoldDB" id="A0A3N4KJM6"/>
<dbReference type="EMBL" id="ML119162">
    <property type="protein sequence ID" value="RPB08521.1"/>
    <property type="molecule type" value="Genomic_DNA"/>
</dbReference>
<keyword evidence="1" id="KW-1133">Transmembrane helix</keyword>
<feature type="transmembrane region" description="Helical" evidence="1">
    <location>
        <begin position="12"/>
        <end position="31"/>
    </location>
</feature>
<keyword evidence="1" id="KW-0472">Membrane</keyword>
<protein>
    <submittedName>
        <fullName evidence="2">Uncharacterized protein</fullName>
    </submittedName>
</protein>
<evidence type="ECO:0000313" key="3">
    <source>
        <dbReference type="Proteomes" id="UP000277580"/>
    </source>
</evidence>
<dbReference type="InParanoid" id="A0A3N4KJM6"/>
<proteinExistence type="predicted"/>
<keyword evidence="3" id="KW-1185">Reference proteome</keyword>
<evidence type="ECO:0000313" key="2">
    <source>
        <dbReference type="EMBL" id="RPB08521.1"/>
    </source>
</evidence>
<keyword evidence="1" id="KW-0812">Transmembrane</keyword>
<organism evidence="2 3">
    <name type="scientific">Morchella conica CCBAS932</name>
    <dbReference type="NCBI Taxonomy" id="1392247"/>
    <lineage>
        <taxon>Eukaryota</taxon>
        <taxon>Fungi</taxon>
        <taxon>Dikarya</taxon>
        <taxon>Ascomycota</taxon>
        <taxon>Pezizomycotina</taxon>
        <taxon>Pezizomycetes</taxon>
        <taxon>Pezizales</taxon>
        <taxon>Morchellaceae</taxon>
        <taxon>Morchella</taxon>
    </lineage>
</organism>
<sequence>MVFQRVSPRAPFSFFFSLGMMCVCMYTQVAFDLEKKKGINVTPADLWSGCVSLERRNYDSPRATSDIAKICALQAGLTSRVPLRLCLSKSST</sequence>
<dbReference type="Proteomes" id="UP000277580">
    <property type="component" value="Unassembled WGS sequence"/>
</dbReference>
<accession>A0A3N4KJM6</accession>